<feature type="compositionally biased region" description="Basic and acidic residues" evidence="1">
    <location>
        <begin position="41"/>
        <end position="52"/>
    </location>
</feature>
<dbReference type="RefSeq" id="WP_096501569.1">
    <property type="nucleotide sequence ID" value="NZ_AP018165.1"/>
</dbReference>
<dbReference type="AlphaFoldDB" id="A0A1Z4EXX9"/>
<dbReference type="Proteomes" id="UP000217954">
    <property type="component" value="Chromosome"/>
</dbReference>
<proteinExistence type="predicted"/>
<dbReference type="KEGG" id="mste:MSTE_02516"/>
<evidence type="ECO:0000313" key="3">
    <source>
        <dbReference type="Proteomes" id="UP000217954"/>
    </source>
</evidence>
<reference evidence="3" key="1">
    <citation type="journal article" date="2017" name="Genome Announc.">
        <title>Complete Genome Sequence of Mycobacterium stephanolepidis.</title>
        <authorList>
            <person name="Fukano H."/>
            <person name="Yoshida M."/>
            <person name="Katayama Y."/>
            <person name="Omatsu T."/>
            <person name="Mizutani T."/>
            <person name="Kurata O."/>
            <person name="Wada S."/>
            <person name="Hoshino Y."/>
        </authorList>
    </citation>
    <scope>NUCLEOTIDE SEQUENCE [LARGE SCALE GENOMIC DNA]</scope>
    <source>
        <strain evidence="3">NJB0901</strain>
    </source>
</reference>
<dbReference type="EMBL" id="AP018165">
    <property type="protein sequence ID" value="BAX97826.1"/>
    <property type="molecule type" value="Genomic_DNA"/>
</dbReference>
<evidence type="ECO:0000313" key="2">
    <source>
        <dbReference type="EMBL" id="BAX97826.1"/>
    </source>
</evidence>
<feature type="region of interest" description="Disordered" evidence="1">
    <location>
        <begin position="38"/>
        <end position="60"/>
    </location>
</feature>
<gene>
    <name evidence="2" type="ORF">MSTE_02516</name>
</gene>
<accession>A0A1Z4EXX9</accession>
<evidence type="ECO:0000256" key="1">
    <source>
        <dbReference type="SAM" id="MobiDB-lite"/>
    </source>
</evidence>
<protein>
    <submittedName>
        <fullName evidence="2">Uncharacterized protein</fullName>
    </submittedName>
</protein>
<reference evidence="2 3" key="2">
    <citation type="journal article" date="2017" name="Int. J. Syst. Evol. Microbiol.">
        <title>Mycobacterium stephanolepidis sp. nov., a rapidly growing species related to Mycobacterium chelonae, isolated from marine teleost fish, Stephanolepis cirrhifer.</title>
        <authorList>
            <person name="Fukano H."/>
            <person name="Wada S."/>
            <person name="Kurata O."/>
            <person name="Katayama K."/>
            <person name="Fujiwara N."/>
            <person name="Hoshino Y."/>
        </authorList>
    </citation>
    <scope>NUCLEOTIDE SEQUENCE [LARGE SCALE GENOMIC DNA]</scope>
    <source>
        <strain evidence="2 3">NJB0901</strain>
    </source>
</reference>
<sequence length="60" mass="6817">MTQMDAQAEITRDVRIETARLKLELDKKLHRPISQLAQRLAAEKTSDERRPGADSPDAED</sequence>
<name>A0A1Z4EXX9_9MYCO</name>
<organism evidence="2 3">
    <name type="scientific">[Mycobacterium] stephanolepidis</name>
    <dbReference type="NCBI Taxonomy" id="1520670"/>
    <lineage>
        <taxon>Bacteria</taxon>
        <taxon>Bacillati</taxon>
        <taxon>Actinomycetota</taxon>
        <taxon>Actinomycetes</taxon>
        <taxon>Mycobacteriales</taxon>
        <taxon>Mycobacteriaceae</taxon>
        <taxon>Mycobacteroides</taxon>
    </lineage>
</organism>
<keyword evidence="3" id="KW-1185">Reference proteome</keyword>